<evidence type="ECO:0000256" key="1">
    <source>
        <dbReference type="ARBA" id="ARBA00022475"/>
    </source>
</evidence>
<dbReference type="InterPro" id="IPR010445">
    <property type="entry name" value="LapA_dom"/>
</dbReference>
<keyword evidence="1" id="KW-1003">Cell membrane</keyword>
<dbReference type="OrthoDB" id="9154783at2"/>
<evidence type="ECO:0000256" key="5">
    <source>
        <dbReference type="SAM" id="Phobius"/>
    </source>
</evidence>
<accession>A0A433SH58</accession>
<keyword evidence="8" id="KW-1185">Reference proteome</keyword>
<feature type="domain" description="Lipopolysaccharide assembly protein A" evidence="6">
    <location>
        <begin position="24"/>
        <end position="83"/>
    </location>
</feature>
<feature type="transmembrane region" description="Helical" evidence="5">
    <location>
        <begin position="5"/>
        <end position="22"/>
    </location>
</feature>
<protein>
    <submittedName>
        <fullName evidence="7">Lipopolysaccharide assembly protein A</fullName>
    </submittedName>
</protein>
<proteinExistence type="predicted"/>
<evidence type="ECO:0000313" key="8">
    <source>
        <dbReference type="Proteomes" id="UP000286947"/>
    </source>
</evidence>
<dbReference type="AlphaFoldDB" id="A0A433SH58"/>
<evidence type="ECO:0000313" key="7">
    <source>
        <dbReference type="EMBL" id="RUS68081.1"/>
    </source>
</evidence>
<dbReference type="EMBL" id="PQSP01000001">
    <property type="protein sequence ID" value="RUS68081.1"/>
    <property type="molecule type" value="Genomic_DNA"/>
</dbReference>
<evidence type="ECO:0000256" key="4">
    <source>
        <dbReference type="ARBA" id="ARBA00023136"/>
    </source>
</evidence>
<dbReference type="GO" id="GO:0005886">
    <property type="term" value="C:plasma membrane"/>
    <property type="evidence" value="ECO:0007669"/>
    <property type="project" value="InterPro"/>
</dbReference>
<name>A0A433SH58_9BURK</name>
<dbReference type="Pfam" id="PF06305">
    <property type="entry name" value="LapA_dom"/>
    <property type="match status" value="1"/>
</dbReference>
<comment type="caution">
    <text evidence="7">The sequence shown here is derived from an EMBL/GenBank/DDBJ whole genome shotgun (WGS) entry which is preliminary data.</text>
</comment>
<keyword evidence="2 5" id="KW-0812">Transmembrane</keyword>
<keyword evidence="3 5" id="KW-1133">Transmembrane helix</keyword>
<feature type="transmembrane region" description="Helical" evidence="5">
    <location>
        <begin position="42"/>
        <end position="66"/>
    </location>
</feature>
<evidence type="ECO:0000259" key="6">
    <source>
        <dbReference type="Pfam" id="PF06305"/>
    </source>
</evidence>
<evidence type="ECO:0000256" key="2">
    <source>
        <dbReference type="ARBA" id="ARBA00022692"/>
    </source>
</evidence>
<keyword evidence="4 5" id="KW-0472">Membrane</keyword>
<evidence type="ECO:0000256" key="3">
    <source>
        <dbReference type="ARBA" id="ARBA00022989"/>
    </source>
</evidence>
<organism evidence="7 8">
    <name type="scientific">Saezia sanguinis</name>
    <dbReference type="NCBI Taxonomy" id="1965230"/>
    <lineage>
        <taxon>Bacteria</taxon>
        <taxon>Pseudomonadati</taxon>
        <taxon>Pseudomonadota</taxon>
        <taxon>Betaproteobacteria</taxon>
        <taxon>Burkholderiales</taxon>
        <taxon>Saeziaceae</taxon>
        <taxon>Saezia</taxon>
    </lineage>
</organism>
<dbReference type="Proteomes" id="UP000286947">
    <property type="component" value="Unassembled WGS sequence"/>
</dbReference>
<gene>
    <name evidence="7" type="primary">lapA</name>
    <name evidence="7" type="ORF">CUZ56_00565</name>
</gene>
<reference evidence="7 8" key="1">
    <citation type="submission" date="2018-01" db="EMBL/GenBank/DDBJ databases">
        <title>Saezia sanguinis gen. nov., sp. nov., in the order Burkholderiales isolated from human blood.</title>
        <authorList>
            <person name="Medina-Pascual M.J."/>
            <person name="Valdezate S."/>
            <person name="Monzon S."/>
            <person name="Cuesta I."/>
            <person name="Carrasco G."/>
            <person name="Villalon P."/>
            <person name="Saez-Nieto J.A."/>
        </authorList>
    </citation>
    <scope>NUCLEOTIDE SEQUENCE [LARGE SCALE GENOMIC DNA]</scope>
    <source>
        <strain evidence="7 8">CNM695-12</strain>
    </source>
</reference>
<dbReference type="RefSeq" id="WP_126977959.1">
    <property type="nucleotide sequence ID" value="NZ_CAWUGC010000018.1"/>
</dbReference>
<sequence>MFKIIAWVISALIFILLLVFSLNNLDQTTLNFFGGMSITVPMIVLVLIVFAAGCVFGMLAMLPFAWRRRKQIKNATKAMAKTTDTAPASQA</sequence>